<dbReference type="GO" id="GO:0005654">
    <property type="term" value="C:nucleoplasm"/>
    <property type="evidence" value="ECO:0007669"/>
    <property type="project" value="TreeGrafter"/>
</dbReference>
<dbReference type="Pfam" id="PF23314">
    <property type="entry name" value="TASOR_alpha-beta"/>
    <property type="match status" value="1"/>
</dbReference>
<dbReference type="InterPro" id="IPR022188">
    <property type="entry name" value="TASOR_DUF3715"/>
</dbReference>
<feature type="compositionally biased region" description="Low complexity" evidence="2">
    <location>
        <begin position="872"/>
        <end position="884"/>
    </location>
</feature>
<proteinExistence type="inferred from homology"/>
<dbReference type="InterPro" id="IPR046432">
    <property type="entry name" value="TASOR"/>
</dbReference>
<evidence type="ECO:0000259" key="5">
    <source>
        <dbReference type="Pfam" id="PF24630"/>
    </source>
</evidence>
<feature type="region of interest" description="Disordered" evidence="2">
    <location>
        <begin position="1865"/>
        <end position="1891"/>
    </location>
</feature>
<dbReference type="Pfam" id="PF12509">
    <property type="entry name" value="DUF3715"/>
    <property type="match status" value="1"/>
</dbReference>
<accession>A0A1U7SP51</accession>
<feature type="region of interest" description="Disordered" evidence="2">
    <location>
        <begin position="1083"/>
        <end position="1168"/>
    </location>
</feature>
<feature type="compositionally biased region" description="Polar residues" evidence="2">
    <location>
        <begin position="1633"/>
        <end position="1681"/>
    </location>
</feature>
<feature type="compositionally biased region" description="Polar residues" evidence="2">
    <location>
        <begin position="1221"/>
        <end position="1231"/>
    </location>
</feature>
<feature type="compositionally biased region" description="Basic and acidic residues" evidence="2">
    <location>
        <begin position="2189"/>
        <end position="2209"/>
    </location>
</feature>
<feature type="compositionally biased region" description="Basic and acidic residues" evidence="2">
    <location>
        <begin position="686"/>
        <end position="701"/>
    </location>
</feature>
<feature type="compositionally biased region" description="Polar residues" evidence="2">
    <location>
        <begin position="1252"/>
        <end position="1271"/>
    </location>
</feature>
<feature type="compositionally biased region" description="Basic and acidic residues" evidence="2">
    <location>
        <begin position="822"/>
        <end position="834"/>
    </location>
</feature>
<feature type="region of interest" description="Disordered" evidence="2">
    <location>
        <begin position="1201"/>
        <end position="1361"/>
    </location>
</feature>
<organism evidence="6 7">
    <name type="scientific">Alligator sinensis</name>
    <name type="common">Chinese alligator</name>
    <dbReference type="NCBI Taxonomy" id="38654"/>
    <lineage>
        <taxon>Eukaryota</taxon>
        <taxon>Metazoa</taxon>
        <taxon>Chordata</taxon>
        <taxon>Craniata</taxon>
        <taxon>Vertebrata</taxon>
        <taxon>Euteleostomi</taxon>
        <taxon>Archelosauria</taxon>
        <taxon>Archosauria</taxon>
        <taxon>Crocodylia</taxon>
        <taxon>Alligatoridae</taxon>
        <taxon>Alligatorinae</taxon>
        <taxon>Alligator</taxon>
    </lineage>
</organism>
<feature type="compositionally biased region" description="Acidic residues" evidence="2">
    <location>
        <begin position="1352"/>
        <end position="1361"/>
    </location>
</feature>
<feature type="compositionally biased region" description="Basic and acidic residues" evidence="2">
    <location>
        <begin position="723"/>
        <end position="732"/>
    </location>
</feature>
<feature type="compositionally biased region" description="Polar residues" evidence="2">
    <location>
        <begin position="2054"/>
        <end position="2064"/>
    </location>
</feature>
<sequence>MAGFHPEPGDPGSLFRTAVSVLRDSYLDSTLRGGFQYSRAVSVENEVFINEYKTFSQEKKASGYSEEELEESYAFLLFENEDGATEVCRTGLCTNTSSMTTLGDPAKGVYISKYSDCLHPCPWYNGKSGYIVICKLIKGKIKAVPENYTSSYTNPTPSYDCHVAKNGSCVSLKTSHFQAFELSQYYVYECSSHGVAERPRQICPYIIVAFQYSEHLSMSALDPSTTIELENKVLYCPWRGQLSLQGQILCDIALKSPYSAVIPAQLPPKLEIKCVMGLSDLKKKLPEAAFRKSNYTENEVCYQGTYFSLFEVEISNTVHQKMDHLLETLKEKELAIIKHLHDQGFLFLLASSALTRDEAFDPDEPISLLALFLFTGSRSTCVTGQKQDLKLENKSSELSLKVSCILPGLRYAYLEATKCPLNAGSHAGLLIKHYFQEFAKLDKNTPATSSKKNKLPPCLHISPDMPECLNSSDQWQKQVVSQLQTYLRDPGAYTLEISAASDCLAGNPPPLCCDSAGICNADVSLVLSPDSVLPDIAAEIRVETEKPKPTAGLNPGSEDATANINPASNVKLQQNKRKSSRAMVTNTRKKWAPLKMLSVVDTNRNRQRTKKIKVNMTFPFPKKQGLTTYSNEPTLKLANLQFPHRRKRGAEVLSAEFVHRTQSEPTPKGTSSPDDAALTTQRPKKLKEMDAKKVPNTERVSKQVKSKTIKSIAPGSCKPRARKQLEPAKKESFSLSPNKVPVKSQRTAGDTNEAYTENVGTQDINLSLKGSNYESHALNLLADLALGSCIPPIIPKDNSAALPLGTAKEQRRLHKKKPSRVASDHEYHRVDKQPKGGSSSSKTHNHKLSSPEKSELKKNFASSPKEKIPVISNKKNSTSPNSTKARTLPSKEGIEMLEGSKYSTISSEHSYASSMSEHPKKQGHSKGAQGSSLSKNGAKNAKTGPLIGKVLPFRHQQNNTHMPKQFKDLVVKPRLKEDFFKSHTVNSCDGSVKVTCQWEAEYLFSLDSQYTKDSLEKTVIRALHGPWNPDLPDDVEDKKLILHMWIALFYSKPSKLLNSTRKVVEHSNPEKYVSLNSTLDPFELSEDGEDSLGLEKCPADSSSEAKRTPSCSQDPLELNKDPEGSLGLEKCPADSQGEAEQTSGTVPDTTSSPSGQWLSGDEPSTTSCVETCSLDECPDPSRLLLKDGPQDVTAGECVNSAGAFSKVDEEESERRELPDTLVSTGSCNNSTSEKHSNASPRPKALGTDGSEEANQALNSSKVSQHDTSLAQNEFPEKLDNMQPLAKGEDPVLPEGSTAVEGLTLSAENEDQGHVAADESLPVCEELRLQVSPECPEPDSPDREVSNSQDPLENQEEEEEDFEYQNIYLEPIVLALSESNDADLEHEDIDQDPVNLVLPKDIYIPDESDTPRTADLESPCDSGLNLTLSSDTSPIHLGPFSETAQSPEAHPGNQEAIALPAEAINSTHLEHDDQDTDAINLILPKEASEESNALSTVELESPCDSGLMLTLSSDASPLHQVPSDTITQSPEALSGNQEVPVLPAKKNNDNLENQGKDAGLINLVLPKEIWIPEESDTASTLDWESPCENGLSLTLSSDASPVHQELAAEMTPSPETHSQIQEVTGLPAKEIETSAPSESVEDTSISQEDGGSDSSEHTSLSIEESSQVQSNMLTQGEQRSSPNEMAELLNKSAGAGQSQDLAWENTALEVDSTAEETWNKPENSGVCPVPETSLRHDLDEMTLRTESGELKTSLCELQESTPTLLTKSDQSITEKHVGVKQINFINHWPARSPGWCRVESFSSDRPSPPEPEHTSLSPSQPCCTPTGKAAALHCGFLDQSEQDPVLHKGLNSDRMDQGDIPEIRHSIPESQTASSAADDTSGPNDTEQAKPPTLLEQEIPVVKTVDLLEREEEDSSIGQPTPAEAKAMTCVLSQQPGLSPSGEVDLHSSLLEQSEPDRLLHQNINPNPADQMDVTETCSILESQVSSLAADHSSVSCYAKETKKDTFLELELPAAKITSLLERGSKGLSPREEFDLGSGSPTASAASISGEEEPTGQTREQSSAGETPDTQRDPVTGESEACADSDTAREKPSVSFVRMPALHTQRDSGENSELSDAEEILGENLPSPSTELISKDIGTIAALEEVSREAFSGGSDNEYFRGTVHPKLKFSGSCSTKTMDAIKTTSMARARYESPANKDSKAKDRDSLETDKRVLGVESEMWQHSWPARLGESDRHVPRFVNMGNDQGTLKDYTNFTVIKKHKDKTRTLQPSKRHDGSRERPDLISSLTRTWKAFDDLTQNTLDMECLRFHYKLKQIIKRQKSRYSTSCGIFPKEFPVQATPETLPSREAHESPILNAPSRSRSPLLVTIVHSDTKPCSSGWHLRNGSPTDFDDPPPCLPRQDNFISERNAAKIKSQSHNCAVPFHLSKLKYDNKLNESRGDISGILDEYAEFNRVMLNSIYAGNKGRGQSTTSEESTCKRTKYSYFPRRTAVYDTMIADLCSTLHFRLKGVMKEACKNTFMFYLVETSDDPFFVRMKNLLKKGGHTEIEPVNFCKLKHRETDRLIVIIRNEDISLHIHKIPSLLRLKHCPNVTFAGVDGPEDVTDHTYQDLFHMGGFVVSDEEVLETVTLGQLKEMVKALEKLNGTGRWRWLLHYKESKKLKEDVRVDSNAHKKNLILKSCQGVNIVEVLHYHQCDSKSSTKSEYLKCLLNLQVQHISARFAVYLTDKPSVSREVFESKGILVVDVNTFIGTVQKVAAPFKKSYW</sequence>
<feature type="compositionally biased region" description="Polar residues" evidence="2">
    <location>
        <begin position="928"/>
        <end position="937"/>
    </location>
</feature>
<dbReference type="Proteomes" id="UP000189705">
    <property type="component" value="Unplaced"/>
</dbReference>
<feature type="region of interest" description="Disordered" evidence="2">
    <location>
        <begin position="1711"/>
        <end position="1731"/>
    </location>
</feature>
<reference evidence="7 8" key="1">
    <citation type="submission" date="2025-04" db="UniProtKB">
        <authorList>
            <consortium name="RefSeq"/>
        </authorList>
    </citation>
    <scope>IDENTIFICATION</scope>
</reference>
<feature type="compositionally biased region" description="Polar residues" evidence="2">
    <location>
        <begin position="663"/>
        <end position="681"/>
    </location>
</feature>
<evidence type="ECO:0000256" key="2">
    <source>
        <dbReference type="SAM" id="MobiDB-lite"/>
    </source>
</evidence>
<feature type="region of interest" description="Disordered" evidence="2">
    <location>
        <begin position="656"/>
        <end position="751"/>
    </location>
</feature>
<evidence type="ECO:0000259" key="4">
    <source>
        <dbReference type="Pfam" id="PF23314"/>
    </source>
</evidence>
<feature type="region of interest" description="Disordered" evidence="2">
    <location>
        <begin position="807"/>
        <end position="941"/>
    </location>
</feature>
<feature type="compositionally biased region" description="Polar residues" evidence="2">
    <location>
        <begin position="560"/>
        <end position="573"/>
    </location>
</feature>
<feature type="domain" description="TASOR pseudo-PARP" evidence="3">
    <location>
        <begin position="58"/>
        <end position="204"/>
    </location>
</feature>
<feature type="compositionally biased region" description="Low complexity" evidence="2">
    <location>
        <begin position="906"/>
        <end position="916"/>
    </location>
</feature>
<feature type="domain" description="TASOR PIN" evidence="5">
    <location>
        <begin position="2616"/>
        <end position="2755"/>
    </location>
</feature>
<evidence type="ECO:0000313" key="8">
    <source>
        <dbReference type="RefSeq" id="XP_014381004.2"/>
    </source>
</evidence>
<dbReference type="Pfam" id="PF24630">
    <property type="entry name" value="PIN_TASOR"/>
    <property type="match status" value="1"/>
</dbReference>
<feature type="region of interest" description="Disordered" evidence="2">
    <location>
        <begin position="1631"/>
        <end position="1681"/>
    </location>
</feature>
<gene>
    <name evidence="7 8" type="primary">FAM208B</name>
</gene>
<feature type="region of interest" description="Disordered" evidence="2">
    <location>
        <begin position="1798"/>
        <end position="1823"/>
    </location>
</feature>
<feature type="region of interest" description="Disordered" evidence="2">
    <location>
        <begin position="544"/>
        <end position="585"/>
    </location>
</feature>
<dbReference type="RefSeq" id="XP_006035360.2">
    <property type="nucleotide sequence ID" value="XM_006035298.3"/>
</dbReference>
<dbReference type="KEGG" id="asn:102368819"/>
<dbReference type="GeneID" id="102368819"/>
<dbReference type="InterPro" id="IPR056243">
    <property type="entry name" value="TASOR_ab_dom"/>
</dbReference>
<comment type="similarity">
    <text evidence="1">Belongs to the TASOR family.</text>
</comment>
<feature type="region of interest" description="Disordered" evidence="2">
    <location>
        <begin position="2187"/>
        <end position="2209"/>
    </location>
</feature>
<dbReference type="RefSeq" id="XP_014381004.2">
    <property type="nucleotide sequence ID" value="XM_014525518.2"/>
</dbReference>
<dbReference type="PANTHER" id="PTHR16207:SF10">
    <property type="entry name" value="PROTEIN TASOR 2"/>
    <property type="match status" value="1"/>
</dbReference>
<feature type="domain" description="TASOR alpha/beta" evidence="4">
    <location>
        <begin position="2517"/>
        <end position="2612"/>
    </location>
</feature>
<feature type="compositionally biased region" description="Low complexity" evidence="2">
    <location>
        <begin position="1871"/>
        <end position="1880"/>
    </location>
</feature>
<evidence type="ECO:0000313" key="6">
    <source>
        <dbReference type="Proteomes" id="UP000189705"/>
    </source>
</evidence>
<feature type="region of interest" description="Disordered" evidence="2">
    <location>
        <begin position="1176"/>
        <end position="1195"/>
    </location>
</feature>
<dbReference type="GO" id="GO:0045814">
    <property type="term" value="P:negative regulation of gene expression, epigenetic"/>
    <property type="evidence" value="ECO:0007669"/>
    <property type="project" value="InterPro"/>
</dbReference>
<feature type="compositionally biased region" description="Acidic residues" evidence="2">
    <location>
        <begin position="1083"/>
        <end position="1092"/>
    </location>
</feature>
<dbReference type="InterPro" id="IPR056242">
    <property type="entry name" value="PIN_TASOR"/>
</dbReference>
<feature type="compositionally biased region" description="Polar residues" evidence="2">
    <location>
        <begin position="1138"/>
        <end position="1168"/>
    </location>
</feature>
<evidence type="ECO:0000259" key="3">
    <source>
        <dbReference type="Pfam" id="PF12509"/>
    </source>
</evidence>
<feature type="region of interest" description="Disordered" evidence="2">
    <location>
        <begin position="2025"/>
        <end position="2115"/>
    </location>
</feature>
<name>A0A1U7SP51_ALLSI</name>
<protein>
    <submittedName>
        <fullName evidence="7">Protein FAM208B isoform X1</fullName>
    </submittedName>
    <submittedName>
        <fullName evidence="8">Protein FAM208B isoform X2</fullName>
    </submittedName>
</protein>
<dbReference type="PANTHER" id="PTHR16207">
    <property type="entry name" value="SET DOMAIN-CONTAINING PROTEIN"/>
    <property type="match status" value="1"/>
</dbReference>
<feature type="compositionally biased region" description="Basic and acidic residues" evidence="2">
    <location>
        <begin position="849"/>
        <end position="868"/>
    </location>
</feature>
<evidence type="ECO:0000256" key="1">
    <source>
        <dbReference type="ARBA" id="ARBA00008058"/>
    </source>
</evidence>
<feature type="compositionally biased region" description="Polar residues" evidence="2">
    <location>
        <begin position="1813"/>
        <end position="1822"/>
    </location>
</feature>
<evidence type="ECO:0000313" key="7">
    <source>
        <dbReference type="RefSeq" id="XP_006035360.2"/>
    </source>
</evidence>
<feature type="region of interest" description="Disordered" evidence="2">
    <location>
        <begin position="1427"/>
        <end position="1451"/>
    </location>
</feature>
<dbReference type="CTD" id="54906"/>
<keyword evidence="6" id="KW-1185">Reference proteome</keyword>